<evidence type="ECO:0000256" key="1">
    <source>
        <dbReference type="ARBA" id="ARBA00004123"/>
    </source>
</evidence>
<dbReference type="Pfam" id="PF00249">
    <property type="entry name" value="Myb_DNA-binding"/>
    <property type="match status" value="1"/>
</dbReference>
<evidence type="ECO:0000313" key="6">
    <source>
        <dbReference type="EnsemblPlants" id="QL01p017023:mrna"/>
    </source>
</evidence>
<feature type="compositionally biased region" description="Basic and acidic residues" evidence="3">
    <location>
        <begin position="675"/>
        <end position="687"/>
    </location>
</feature>
<reference evidence="6 7" key="1">
    <citation type="journal article" date="2016" name="G3 (Bethesda)">
        <title>First Draft Assembly and Annotation of the Genome of a California Endemic Oak Quercus lobata Nee (Fagaceae).</title>
        <authorList>
            <person name="Sork V.L."/>
            <person name="Fitz-Gibbon S.T."/>
            <person name="Puiu D."/>
            <person name="Crepeau M."/>
            <person name="Gugger P.F."/>
            <person name="Sherman R."/>
            <person name="Stevens K."/>
            <person name="Langley C.H."/>
            <person name="Pellegrini M."/>
            <person name="Salzberg S.L."/>
        </authorList>
    </citation>
    <scope>NUCLEOTIDE SEQUENCE [LARGE SCALE GENOMIC DNA]</scope>
    <source>
        <strain evidence="6 7">cv. SW786</strain>
    </source>
</reference>
<keyword evidence="2" id="KW-0539">Nucleus</keyword>
<evidence type="ECO:0000256" key="3">
    <source>
        <dbReference type="SAM" id="MobiDB-lite"/>
    </source>
</evidence>
<feature type="compositionally biased region" description="Polar residues" evidence="3">
    <location>
        <begin position="388"/>
        <end position="403"/>
    </location>
</feature>
<dbReference type="InParanoid" id="A0A7N2KMN0"/>
<dbReference type="InterPro" id="IPR017930">
    <property type="entry name" value="Myb_dom"/>
</dbReference>
<dbReference type="FunCoup" id="A0A7N2KMN0">
    <property type="interactions" value="364"/>
</dbReference>
<evidence type="ECO:0000259" key="4">
    <source>
        <dbReference type="PROSITE" id="PS50090"/>
    </source>
</evidence>
<dbReference type="InterPro" id="IPR009057">
    <property type="entry name" value="Homeodomain-like_sf"/>
</dbReference>
<dbReference type="SUPFAM" id="SSF46689">
    <property type="entry name" value="Homeodomain-like"/>
    <property type="match status" value="1"/>
</dbReference>
<dbReference type="GO" id="GO:0005634">
    <property type="term" value="C:nucleus"/>
    <property type="evidence" value="ECO:0007669"/>
    <property type="project" value="UniProtKB-SubCell"/>
</dbReference>
<comment type="subcellular location">
    <subcellularLocation>
        <location evidence="1">Nucleus</location>
    </subcellularLocation>
</comment>
<dbReference type="AlphaFoldDB" id="A0A7N2KMN0"/>
<sequence length="718" mass="76769">MVEKTNNTNTNKKHKTSSLTQDDISNLLQRYNATTVLTLLQEVAHCADSKIDWDALVKNTSTGISDAREYHMLWRHLAYHHSLLDSFQFAPHPLDDDSDLECEVETFPSVSGEASTEAAACVKVLIASGLLSDSSLPNSSIVEAPITINIPNGLSSRAPLENSEATCSMQGTNITVPVFVQKMPLPAATSTPAEVLDGNGPASGNFPPRRKRKPWSEAEDKELIAAVQKCGEGNWANILKGDFKGDRTASQLSQLLYVVLLNHFGRGVDDGCFISKEITEMCWLVDRLLSTLLQLDAFTVVPALDTVNCPFGDLKNKRWNIIRKRKGNLNLEPNSAGSQLSEARRAAHHAMSLALDMPAKNLTSTRPAVTNTASKSVLPTTTAEAAKVGSSSIQAQGCSQQGPIPTKPPPIGSLGPTAKSQVSSKKSSMQPTIGSDSVLRATAVAAGARIVSPSAAASFFKATQTKNVVHFKPTGGSSTKSSMPAGVSTHSETQTNVQYVSTGPKATQCSSSTAVTVAPTVSHPSSVKAASPIVQRTASAFPTSSNTSSEPTNSVSSGLPSELLVKQEIKRAEEIEVSESRSAPTEQLEGDGVCVSVNACIEQIQEDKAASADMEVEFEKQMTEIKSNSSSLDMMTAESNHKAVIERQAEARQNANNNEMRGSPVRNDNQSSPRVKSENEDTNEKQADLPSLVADGCNEKPEVLIKEESGNEIEEKVK</sequence>
<feature type="region of interest" description="Disordered" evidence="3">
    <location>
        <begin position="190"/>
        <end position="216"/>
    </location>
</feature>
<dbReference type="CDD" id="cd11660">
    <property type="entry name" value="SANT_TRF"/>
    <property type="match status" value="1"/>
</dbReference>
<dbReference type="PANTHER" id="PTHR47206:SF1">
    <property type="entry name" value="HOMEODOMAIN-LIKE SUPERFAMILY PROTEIN"/>
    <property type="match status" value="1"/>
</dbReference>
<keyword evidence="7" id="KW-1185">Reference proteome</keyword>
<dbReference type="EMBL" id="LRBV02000001">
    <property type="status" value="NOT_ANNOTATED_CDS"/>
    <property type="molecule type" value="Genomic_DNA"/>
</dbReference>
<feature type="compositionally biased region" description="Low complexity" evidence="3">
    <location>
        <begin position="542"/>
        <end position="557"/>
    </location>
</feature>
<dbReference type="SMART" id="SM00717">
    <property type="entry name" value="SANT"/>
    <property type="match status" value="1"/>
</dbReference>
<dbReference type="PANTHER" id="PTHR47206">
    <property type="entry name" value="HOMEODOMAIN-LIKE SUPERFAMILY PROTEIN"/>
    <property type="match status" value="1"/>
</dbReference>
<feature type="region of interest" description="Disordered" evidence="3">
    <location>
        <begin position="471"/>
        <end position="497"/>
    </location>
</feature>
<feature type="compositionally biased region" description="Polar residues" evidence="3">
    <location>
        <begin position="475"/>
        <end position="497"/>
    </location>
</feature>
<evidence type="ECO:0000313" key="7">
    <source>
        <dbReference type="Proteomes" id="UP000594261"/>
    </source>
</evidence>
<reference evidence="6" key="2">
    <citation type="submission" date="2021-01" db="UniProtKB">
        <authorList>
            <consortium name="EnsemblPlants"/>
        </authorList>
    </citation>
    <scope>IDENTIFICATION</scope>
</reference>
<dbReference type="PROSITE" id="PS50090">
    <property type="entry name" value="MYB_LIKE"/>
    <property type="match status" value="1"/>
</dbReference>
<dbReference type="PROSITE" id="PS51294">
    <property type="entry name" value="HTH_MYB"/>
    <property type="match status" value="1"/>
</dbReference>
<feature type="domain" description="Myb-like" evidence="4">
    <location>
        <begin position="207"/>
        <end position="251"/>
    </location>
</feature>
<dbReference type="OMA" id="RDETHHK"/>
<feature type="compositionally biased region" description="Basic and acidic residues" evidence="3">
    <location>
        <begin position="697"/>
        <end position="718"/>
    </location>
</feature>
<feature type="region of interest" description="Disordered" evidence="3">
    <location>
        <begin position="654"/>
        <end position="718"/>
    </location>
</feature>
<feature type="domain" description="HTH myb-type" evidence="5">
    <location>
        <begin position="208"/>
        <end position="240"/>
    </location>
</feature>
<proteinExistence type="predicted"/>
<evidence type="ECO:0000256" key="2">
    <source>
        <dbReference type="ARBA" id="ARBA00023242"/>
    </source>
</evidence>
<organism evidence="6 7">
    <name type="scientific">Quercus lobata</name>
    <name type="common">Valley oak</name>
    <dbReference type="NCBI Taxonomy" id="97700"/>
    <lineage>
        <taxon>Eukaryota</taxon>
        <taxon>Viridiplantae</taxon>
        <taxon>Streptophyta</taxon>
        <taxon>Embryophyta</taxon>
        <taxon>Tracheophyta</taxon>
        <taxon>Spermatophyta</taxon>
        <taxon>Magnoliopsida</taxon>
        <taxon>eudicotyledons</taxon>
        <taxon>Gunneridae</taxon>
        <taxon>Pentapetalae</taxon>
        <taxon>rosids</taxon>
        <taxon>fabids</taxon>
        <taxon>Fagales</taxon>
        <taxon>Fagaceae</taxon>
        <taxon>Quercus</taxon>
    </lineage>
</organism>
<evidence type="ECO:0000259" key="5">
    <source>
        <dbReference type="PROSITE" id="PS51294"/>
    </source>
</evidence>
<dbReference type="Gene3D" id="1.10.10.60">
    <property type="entry name" value="Homeodomain-like"/>
    <property type="match status" value="1"/>
</dbReference>
<protein>
    <submittedName>
        <fullName evidence="6">Uncharacterized protein</fullName>
    </submittedName>
</protein>
<dbReference type="EnsemblPlants" id="QL01p017023:mrna">
    <property type="protein sequence ID" value="QL01p017023:mrna"/>
    <property type="gene ID" value="QL01p017023"/>
</dbReference>
<dbReference type="Proteomes" id="UP000594261">
    <property type="component" value="Chromosome 1"/>
</dbReference>
<name>A0A7N2KMN0_QUELO</name>
<feature type="region of interest" description="Disordered" evidence="3">
    <location>
        <begin position="388"/>
        <end position="434"/>
    </location>
</feature>
<dbReference type="Gramene" id="QL01p017023:mrna">
    <property type="protein sequence ID" value="QL01p017023:mrna"/>
    <property type="gene ID" value="QL01p017023"/>
</dbReference>
<accession>A0A7N2KMN0</accession>
<feature type="region of interest" description="Disordered" evidence="3">
    <location>
        <begin position="539"/>
        <end position="561"/>
    </location>
</feature>
<feature type="compositionally biased region" description="Low complexity" evidence="3">
    <location>
        <begin position="419"/>
        <end position="428"/>
    </location>
</feature>
<dbReference type="InterPro" id="IPR001005">
    <property type="entry name" value="SANT/Myb"/>
</dbReference>